<dbReference type="EMBL" id="FRAJ01000005">
    <property type="protein sequence ID" value="SHJ88539.1"/>
    <property type="molecule type" value="Genomic_DNA"/>
</dbReference>
<dbReference type="STRING" id="1121266.SAMN02745883_00706"/>
<sequence>MNYYKATEKFLYNYKFLKISIENMETELKELEPVGATAINYENEKTGITYKINKTVENEALHIISQKEILKNRIEKTKRLVNRIEKALETLNDSERKIIEKRYFETKQWFEIAYEAKYSEFWCREIKNRAINKLAVALFGVEAIEVEPVAK</sequence>
<keyword evidence="1" id="KW-0175">Coiled coil</keyword>
<organism evidence="2 3">
    <name type="scientific">Caminicella sporogenes DSM 14501</name>
    <dbReference type="NCBI Taxonomy" id="1121266"/>
    <lineage>
        <taxon>Bacteria</taxon>
        <taxon>Bacillati</taxon>
        <taxon>Bacillota</taxon>
        <taxon>Clostridia</taxon>
        <taxon>Peptostreptococcales</taxon>
        <taxon>Caminicellaceae</taxon>
        <taxon>Caminicella</taxon>
    </lineage>
</organism>
<dbReference type="SUPFAM" id="SSF88659">
    <property type="entry name" value="Sigma3 and sigma4 domains of RNA polymerase sigma factors"/>
    <property type="match status" value="1"/>
</dbReference>
<gene>
    <name evidence="2" type="ORF">SAMN02745883_00706</name>
</gene>
<dbReference type="AlphaFoldDB" id="A0A1M6MYL8"/>
<dbReference type="NCBIfam" id="TIGR01636">
    <property type="entry name" value="phage_rinA"/>
    <property type="match status" value="1"/>
</dbReference>
<dbReference type="Gene3D" id="1.20.140.160">
    <property type="match status" value="1"/>
</dbReference>
<evidence type="ECO:0000256" key="1">
    <source>
        <dbReference type="SAM" id="Coils"/>
    </source>
</evidence>
<dbReference type="RefSeq" id="WP_072966000.1">
    <property type="nucleotide sequence ID" value="NZ_FRAJ01000005.1"/>
</dbReference>
<name>A0A1M6MYL8_9FIRM</name>
<dbReference type="InterPro" id="IPR006523">
    <property type="entry name" value="RinA"/>
</dbReference>
<proteinExistence type="predicted"/>
<protein>
    <submittedName>
        <fullName evidence="2">Phage transcriptional activator, RinA family</fullName>
    </submittedName>
</protein>
<evidence type="ECO:0000313" key="2">
    <source>
        <dbReference type="EMBL" id="SHJ88539.1"/>
    </source>
</evidence>
<dbReference type="Proteomes" id="UP000184082">
    <property type="component" value="Unassembled WGS sequence"/>
</dbReference>
<evidence type="ECO:0000313" key="3">
    <source>
        <dbReference type="Proteomes" id="UP000184082"/>
    </source>
</evidence>
<reference evidence="2 3" key="1">
    <citation type="submission" date="2016-11" db="EMBL/GenBank/DDBJ databases">
        <authorList>
            <person name="Jaros S."/>
            <person name="Januszkiewicz K."/>
            <person name="Wedrychowicz H."/>
        </authorList>
    </citation>
    <scope>NUCLEOTIDE SEQUENCE [LARGE SCALE GENOMIC DNA]</scope>
    <source>
        <strain evidence="2 3">DSM 14501</strain>
    </source>
</reference>
<accession>A0A1M6MYL8</accession>
<dbReference type="InterPro" id="IPR013324">
    <property type="entry name" value="RNA_pol_sigma_r3/r4-like"/>
</dbReference>
<keyword evidence="3" id="KW-1185">Reference proteome</keyword>
<feature type="coiled-coil region" evidence="1">
    <location>
        <begin position="67"/>
        <end position="97"/>
    </location>
</feature>